<dbReference type="InterPro" id="IPR029058">
    <property type="entry name" value="AB_hydrolase_fold"/>
</dbReference>
<organism evidence="1 2">
    <name type="scientific">Corynebacterium liangguodongii</name>
    <dbReference type="NCBI Taxonomy" id="2079535"/>
    <lineage>
        <taxon>Bacteria</taxon>
        <taxon>Bacillati</taxon>
        <taxon>Actinomycetota</taxon>
        <taxon>Actinomycetes</taxon>
        <taxon>Mycobacteriales</taxon>
        <taxon>Corynebacteriaceae</taxon>
        <taxon>Corynebacterium</taxon>
    </lineage>
</organism>
<dbReference type="OrthoDB" id="9798122at2"/>
<gene>
    <name evidence="1" type="ORF">C3E79_01820</name>
</gene>
<dbReference type="InterPro" id="IPR005152">
    <property type="entry name" value="Lipase_secreted"/>
</dbReference>
<dbReference type="PIRSF" id="PIRSF029171">
    <property type="entry name" value="Esterase_LipA"/>
    <property type="match status" value="1"/>
</dbReference>
<dbReference type="Gene3D" id="1.10.260.130">
    <property type="match status" value="1"/>
</dbReference>
<proteinExistence type="predicted"/>
<dbReference type="Gene3D" id="3.40.50.1820">
    <property type="entry name" value="alpha/beta hydrolase"/>
    <property type="match status" value="1"/>
</dbReference>
<evidence type="ECO:0000313" key="2">
    <source>
        <dbReference type="Proteomes" id="UP000244754"/>
    </source>
</evidence>
<dbReference type="Pfam" id="PF03583">
    <property type="entry name" value="LIP"/>
    <property type="match status" value="1"/>
</dbReference>
<dbReference type="GO" id="GO:0016042">
    <property type="term" value="P:lipid catabolic process"/>
    <property type="evidence" value="ECO:0007669"/>
    <property type="project" value="InterPro"/>
</dbReference>
<evidence type="ECO:0000313" key="1">
    <source>
        <dbReference type="EMBL" id="AWB83380.1"/>
    </source>
</evidence>
<dbReference type="SUPFAM" id="SSF53474">
    <property type="entry name" value="alpha/beta-Hydrolases"/>
    <property type="match status" value="1"/>
</dbReference>
<dbReference type="GO" id="GO:0004806">
    <property type="term" value="F:triacylglycerol lipase activity"/>
    <property type="evidence" value="ECO:0007669"/>
    <property type="project" value="InterPro"/>
</dbReference>
<reference evidence="2" key="1">
    <citation type="submission" date="2018-01" db="EMBL/GenBank/DDBJ databases">
        <authorList>
            <person name="Li J."/>
        </authorList>
    </citation>
    <scope>NUCLEOTIDE SEQUENCE [LARGE SCALE GENOMIC DNA]</scope>
    <source>
        <strain evidence="2">2184</strain>
    </source>
</reference>
<name>A0A2S0WCA1_9CORY</name>
<accession>A0A2S0WCA1</accession>
<dbReference type="PANTHER" id="PTHR34853:SF1">
    <property type="entry name" value="LIPASE 5"/>
    <property type="match status" value="1"/>
</dbReference>
<dbReference type="PANTHER" id="PTHR34853">
    <property type="match status" value="1"/>
</dbReference>
<dbReference type="AlphaFoldDB" id="A0A2S0WCA1"/>
<dbReference type="EMBL" id="CP026948">
    <property type="protein sequence ID" value="AWB83380.1"/>
    <property type="molecule type" value="Genomic_DNA"/>
</dbReference>
<protein>
    <submittedName>
        <fullName evidence="1">Lipase</fullName>
    </submittedName>
</protein>
<sequence length="495" mass="51885">MRRFTGQAGRPRVRASFLAVGGAALSAAISLCAVAAPVAHAEGSSLKGSSVGSSVVTRPVVAPGEVDPFYDTSTVTPVREGEILRTQQASYSGIFGDAALALPDSVDKIMYTTRDASGALTPVTGYVLEPAVPWRGEGERPTVVIVRGTVGQGDHCAPSRNWPLDGQPDPVNTGRFVNLEGLYDMVFADQGIRVVVTDLVGMGTQGTHTYMNRDDQAHAMLDAARAARTLVESRGGRFGQVGLYGHSQGGGASAAAAEAQPTYAPDINLAAAYASAPPADLDEVQRNIDGSDLVGAIGFTINGLLARYPSLAPIIEANVTPEGKDVLTRVSQMCTNDIMEEFGFQNTRQWITGERSLTELTRAFPETKAAMDDQVIGTGRPRVPVMIVSGPYDRNVAYGQAKHLAQTWCAKGVDVVYRDDFLPELGALGEYNHVAQAVSGGSFGIPFIVNAFYGRGPAAGTTCTNFNGNTGSSVADSSSALSSMPLSSGLMSSMP</sequence>
<dbReference type="KEGG" id="clia:C3E79_01820"/>
<keyword evidence="2" id="KW-1185">Reference proteome</keyword>
<dbReference type="Proteomes" id="UP000244754">
    <property type="component" value="Chromosome"/>
</dbReference>